<feature type="compositionally biased region" description="Basic and acidic residues" evidence="1">
    <location>
        <begin position="424"/>
        <end position="436"/>
    </location>
</feature>
<evidence type="ECO:0000313" key="5">
    <source>
        <dbReference type="Proteomes" id="UP001589607"/>
    </source>
</evidence>
<reference evidence="4 5" key="1">
    <citation type="submission" date="2024-09" db="EMBL/GenBank/DDBJ databases">
        <authorList>
            <person name="Sun Q."/>
            <person name="Mori K."/>
        </authorList>
    </citation>
    <scope>NUCLEOTIDE SEQUENCE [LARGE SCALE GENOMIC DNA]</scope>
    <source>
        <strain evidence="4 5">CECT 7955</strain>
    </source>
</reference>
<organism evidence="4 5">
    <name type="scientific">Flavobacterium jumunjinense</name>
    <dbReference type="NCBI Taxonomy" id="998845"/>
    <lineage>
        <taxon>Bacteria</taxon>
        <taxon>Pseudomonadati</taxon>
        <taxon>Bacteroidota</taxon>
        <taxon>Flavobacteriia</taxon>
        <taxon>Flavobacteriales</taxon>
        <taxon>Flavobacteriaceae</taxon>
        <taxon>Flavobacterium</taxon>
    </lineage>
</organism>
<evidence type="ECO:0000256" key="1">
    <source>
        <dbReference type="SAM" id="MobiDB-lite"/>
    </source>
</evidence>
<feature type="domain" description="N-terminal" evidence="2">
    <location>
        <begin position="93"/>
        <end position="207"/>
    </location>
</feature>
<sequence>MSKSIAQFNALNGVVATREDLLQIIKLAKNEEQKHLVRKLENILITHSDNEFEIELKENAFEVVPKSWLSGIEFDDAVDEDFTGLNKAVSPSDIYQMISDRMVKMIKEASGSGYQKKWKRTEDQYLIPFNFDTKKRYRGVNSLLLTEFGSLPNPYFMTFKQIEKHNGFLKKGSKGYPVIYFTKLYKVDDKKNDYTFGSYDKKKVIDYAKKKGIDIANIYYLPILKYYNVFNGQDITGIDFDLKNFKIGYLAPEMKIDKTKEVERLIIADEIINNYPSPAPKYIEKGNDAFFDPNRDSVTMPPIQSFETLQDYYRTKFHEYAHSTGHFKRLNRDFSGKFGSKPYAFEELVAEWGATFLSAEAGIIWHNNTNHAEYLKNWNNALTYIKEDTKFVMRACTKAQELTDFILQFDESSTPKYLKNVVQKSEKPTEEKEPLTKKKPKKKTVKKPVGAKEEPTKEEIKEASVKPVKVDKNGQYGLFGAKKKPKAKLSGVPIIEEQEAENPVATNKLMQMQFDSLPINEEWQELMQHPAANLKIAIWGKPKNGKTSASLQMANYFTNFGNVLYNFADQGFNKSTQDLWINSGLADNSNAFPDDSDTIEALEKEIATGKYKFVFIDMISDYIRLEKIKPEDFKKRFIKKYPSVSFILIFEVTKSGNFKGDQGWTHLVDAIMTVEDFLIENRGRYGMGERVVWEEGFKKVNPKKYQEYLESKTTDTTEVIEEEQTENIPGPVTNVPEFSFQIQ</sequence>
<proteinExistence type="predicted"/>
<dbReference type="Pfam" id="PF08401">
    <property type="entry name" value="ArdcN"/>
    <property type="match status" value="1"/>
</dbReference>
<feature type="compositionally biased region" description="Basic and acidic residues" evidence="1">
    <location>
        <begin position="450"/>
        <end position="460"/>
    </location>
</feature>
<feature type="compositionally biased region" description="Basic residues" evidence="1">
    <location>
        <begin position="437"/>
        <end position="446"/>
    </location>
</feature>
<dbReference type="SUPFAM" id="SSF52540">
    <property type="entry name" value="P-loop containing nucleoside triphosphate hydrolases"/>
    <property type="match status" value="1"/>
</dbReference>
<feature type="domain" description="Polyvalent protein metallopeptidase" evidence="3">
    <location>
        <begin position="284"/>
        <end position="397"/>
    </location>
</feature>
<feature type="region of interest" description="Disordered" evidence="1">
    <location>
        <begin position="420"/>
        <end position="460"/>
    </location>
</feature>
<gene>
    <name evidence="4" type="ORF">ACFFVF_17415</name>
</gene>
<dbReference type="InterPro" id="IPR013610">
    <property type="entry name" value="ArdC_N"/>
</dbReference>
<keyword evidence="5" id="KW-1185">Reference proteome</keyword>
<dbReference type="InterPro" id="IPR041459">
    <property type="entry name" value="MPTase-PolyVal"/>
</dbReference>
<dbReference type="Pfam" id="PF18818">
    <property type="entry name" value="MPTase-PolyVal"/>
    <property type="match status" value="1"/>
</dbReference>
<comment type="caution">
    <text evidence="4">The sequence shown here is derived from an EMBL/GenBank/DDBJ whole genome shotgun (WGS) entry which is preliminary data.</text>
</comment>
<dbReference type="EMBL" id="JBHMEY010000072">
    <property type="protein sequence ID" value="MFB9098292.1"/>
    <property type="molecule type" value="Genomic_DNA"/>
</dbReference>
<protein>
    <submittedName>
        <fullName evidence="4">ArdC family protein</fullName>
    </submittedName>
</protein>
<evidence type="ECO:0000259" key="3">
    <source>
        <dbReference type="Pfam" id="PF18818"/>
    </source>
</evidence>
<accession>A0ABV5GSC7</accession>
<dbReference type="Proteomes" id="UP001589607">
    <property type="component" value="Unassembled WGS sequence"/>
</dbReference>
<dbReference type="InterPro" id="IPR027417">
    <property type="entry name" value="P-loop_NTPase"/>
</dbReference>
<name>A0ABV5GSC7_9FLAO</name>
<evidence type="ECO:0000313" key="4">
    <source>
        <dbReference type="EMBL" id="MFB9098292.1"/>
    </source>
</evidence>
<dbReference type="RefSeq" id="WP_236452897.1">
    <property type="nucleotide sequence ID" value="NZ_CBCSGE010000039.1"/>
</dbReference>
<evidence type="ECO:0000259" key="2">
    <source>
        <dbReference type="Pfam" id="PF08401"/>
    </source>
</evidence>